<reference evidence="1 2" key="2">
    <citation type="submission" date="2018-11" db="EMBL/GenBank/DDBJ databases">
        <authorList>
            <consortium name="Pathogen Informatics"/>
        </authorList>
    </citation>
    <scope>NUCLEOTIDE SEQUENCE [LARGE SCALE GENOMIC DNA]</scope>
</reference>
<proteinExistence type="predicted"/>
<dbReference type="EMBL" id="UYSL01020462">
    <property type="protein sequence ID" value="VDL74711.1"/>
    <property type="molecule type" value="Genomic_DNA"/>
</dbReference>
<evidence type="ECO:0000313" key="2">
    <source>
        <dbReference type="Proteomes" id="UP000271162"/>
    </source>
</evidence>
<dbReference type="Proteomes" id="UP000271162">
    <property type="component" value="Unassembled WGS sequence"/>
</dbReference>
<name>A0A0N4Y578_NIPBR</name>
<evidence type="ECO:0000313" key="1">
    <source>
        <dbReference type="EMBL" id="VDL74711.1"/>
    </source>
</evidence>
<sequence>MEGAEYDNAHPFNGQGLDLRGQHIGPKTHSFGCTMAANFSVSSVFEQKELLKEVSIIRCYLLSSSIPLALFLKIKGKDWKVLVFTNEGESSLRLNMFYLKESMSKVWNV</sequence>
<dbReference type="WBParaSite" id="NBR_0001112101-mRNA-1">
    <property type="protein sequence ID" value="NBR_0001112101-mRNA-1"/>
    <property type="gene ID" value="NBR_0001112101"/>
</dbReference>
<organism evidence="3">
    <name type="scientific">Nippostrongylus brasiliensis</name>
    <name type="common">Rat hookworm</name>
    <dbReference type="NCBI Taxonomy" id="27835"/>
    <lineage>
        <taxon>Eukaryota</taxon>
        <taxon>Metazoa</taxon>
        <taxon>Ecdysozoa</taxon>
        <taxon>Nematoda</taxon>
        <taxon>Chromadorea</taxon>
        <taxon>Rhabditida</taxon>
        <taxon>Rhabditina</taxon>
        <taxon>Rhabditomorpha</taxon>
        <taxon>Strongyloidea</taxon>
        <taxon>Heligmosomidae</taxon>
        <taxon>Nippostrongylus</taxon>
    </lineage>
</organism>
<dbReference type="AlphaFoldDB" id="A0A0N4Y578"/>
<reference evidence="3" key="1">
    <citation type="submission" date="2017-02" db="UniProtKB">
        <authorList>
            <consortium name="WormBaseParasite"/>
        </authorList>
    </citation>
    <scope>IDENTIFICATION</scope>
</reference>
<keyword evidence="2" id="KW-1185">Reference proteome</keyword>
<gene>
    <name evidence="1" type="ORF">NBR_LOCUS11122</name>
</gene>
<accession>A0A0N4Y578</accession>
<protein>
    <submittedName>
        <fullName evidence="3">Phosphomethylpyrimidine kinase</fullName>
    </submittedName>
</protein>
<evidence type="ECO:0000313" key="3">
    <source>
        <dbReference type="WBParaSite" id="NBR_0001112101-mRNA-1"/>
    </source>
</evidence>